<comment type="caution">
    <text evidence="1">The sequence shown here is derived from an EMBL/GenBank/DDBJ whole genome shotgun (WGS) entry which is preliminary data.</text>
</comment>
<organism evidence="1 2">
    <name type="scientific">Streptomyces glebosus</name>
    <dbReference type="NCBI Taxonomy" id="249580"/>
    <lineage>
        <taxon>Bacteria</taxon>
        <taxon>Bacillati</taxon>
        <taxon>Actinomycetota</taxon>
        <taxon>Actinomycetes</taxon>
        <taxon>Kitasatosporales</taxon>
        <taxon>Streptomycetaceae</taxon>
        <taxon>Streptomyces</taxon>
    </lineage>
</organism>
<dbReference type="Proteomes" id="UP000430079">
    <property type="component" value="Unassembled WGS sequence"/>
</dbReference>
<dbReference type="EMBL" id="BLIO01000001">
    <property type="protein sequence ID" value="GFE16775.1"/>
    <property type="molecule type" value="Genomic_DNA"/>
</dbReference>
<accession>A0A640T568</accession>
<dbReference type="AlphaFoldDB" id="A0A640T568"/>
<evidence type="ECO:0000313" key="2">
    <source>
        <dbReference type="Proteomes" id="UP000430079"/>
    </source>
</evidence>
<proteinExistence type="predicted"/>
<gene>
    <name evidence="1" type="ORF">Sgleb_48220</name>
</gene>
<keyword evidence="2" id="KW-1185">Reference proteome</keyword>
<protein>
    <submittedName>
        <fullName evidence="1">Uncharacterized protein</fullName>
    </submittedName>
</protein>
<name>A0A640T568_9ACTN</name>
<evidence type="ECO:0000313" key="1">
    <source>
        <dbReference type="EMBL" id="GFE16775.1"/>
    </source>
</evidence>
<reference evidence="1 2" key="1">
    <citation type="submission" date="2019-12" db="EMBL/GenBank/DDBJ databases">
        <title>Whole genome shotgun sequence of Streptomyces hygroscopicus subsp. glebosus NBRC 13786.</title>
        <authorList>
            <person name="Ichikawa N."/>
            <person name="Kimura A."/>
            <person name="Kitahashi Y."/>
            <person name="Komaki H."/>
            <person name="Tamura T."/>
        </authorList>
    </citation>
    <scope>NUCLEOTIDE SEQUENCE [LARGE SCALE GENOMIC DNA]</scope>
    <source>
        <strain evidence="1 2">NBRC 13786</strain>
    </source>
</reference>
<sequence>MPTAPTTRHARADIAPLPRPARGWDAVPALKAWTVHEITGQACPCCHFIYSLAREKVTGPSDRHICRPCTVLLGIATEAEAAR</sequence>